<comment type="subcellular location">
    <subcellularLocation>
        <location evidence="1">Membrane</location>
        <topology evidence="1">Multi-pass membrane protein</topology>
    </subcellularLocation>
</comment>
<dbReference type="InterPro" id="IPR013518">
    <property type="entry name" value="K_chnl_inward-rec_Kir_cyto"/>
</dbReference>
<dbReference type="InterPro" id="IPR014756">
    <property type="entry name" value="Ig_E-set"/>
</dbReference>
<keyword evidence="9 12" id="KW-0472">Membrane</keyword>
<evidence type="ECO:0000256" key="9">
    <source>
        <dbReference type="ARBA" id="ARBA00023136"/>
    </source>
</evidence>
<dbReference type="Proteomes" id="UP001604335">
    <property type="component" value="Unassembled WGS sequence"/>
</dbReference>
<dbReference type="InterPro" id="IPR041647">
    <property type="entry name" value="IRK_C"/>
</dbReference>
<dbReference type="PRINTS" id="PR01320">
    <property type="entry name" value="KIRCHANNEL"/>
</dbReference>
<keyword evidence="3" id="KW-0633">Potassium transport</keyword>
<evidence type="ECO:0000256" key="12">
    <source>
        <dbReference type="SAM" id="Phobius"/>
    </source>
</evidence>
<dbReference type="Pfam" id="PF07885">
    <property type="entry name" value="Ion_trans_2"/>
    <property type="match status" value="1"/>
</dbReference>
<organism evidence="15 16">
    <name type="scientific">Limnothrix redekei LRLZ20PSL1</name>
    <dbReference type="NCBI Taxonomy" id="3112953"/>
    <lineage>
        <taxon>Bacteria</taxon>
        <taxon>Bacillati</taxon>
        <taxon>Cyanobacteriota</taxon>
        <taxon>Cyanophyceae</taxon>
        <taxon>Pseudanabaenales</taxon>
        <taxon>Pseudanabaenaceae</taxon>
        <taxon>Limnothrix</taxon>
    </lineage>
</organism>
<evidence type="ECO:0000256" key="4">
    <source>
        <dbReference type="ARBA" id="ARBA00022692"/>
    </source>
</evidence>
<dbReference type="PANTHER" id="PTHR11767">
    <property type="entry name" value="INWARD RECTIFIER POTASSIUM CHANNEL"/>
    <property type="match status" value="1"/>
</dbReference>
<keyword evidence="4 12" id="KW-0812">Transmembrane</keyword>
<proteinExistence type="predicted"/>
<protein>
    <submittedName>
        <fullName evidence="15">Ion channel</fullName>
    </submittedName>
</protein>
<evidence type="ECO:0000256" key="11">
    <source>
        <dbReference type="SAM" id="MobiDB-lite"/>
    </source>
</evidence>
<sequence>MLNFKRSGQARASKEPHSQVTPDRKRLRIVRMGHRFHPWEDAYHLLLTLSWPKFWLAIIVGYGLANFLFAGLYLLEPEGIANAKPQSFMDAFFFSVQTMATIGYGAMYPAKPWTQILTAVEALVGLMGFSGATGLMFARFSRPTAQVRFSQSLLKTTHEGQPALLFRMANQRQNQIIEAQVSLVFIEDTVTQEGEYLRKIQDLSLVRSTSPMFALSWLVIHRIDQQSPLLGRSIESLFNSNATFVVSLTGIDDELSQTVHARHIYAIPDVLENHRFVDMLTHQPNGVICIDYRFFDQVEPVTQFTPKITPKITPN</sequence>
<feature type="domain" description="Inward rectifier potassium channel C-terminal" evidence="14">
    <location>
        <begin position="147"/>
        <end position="306"/>
    </location>
</feature>
<evidence type="ECO:0000256" key="10">
    <source>
        <dbReference type="ARBA" id="ARBA00023303"/>
    </source>
</evidence>
<feature type="domain" description="Potassium channel" evidence="13">
    <location>
        <begin position="76"/>
        <end position="140"/>
    </location>
</feature>
<dbReference type="RefSeq" id="WP_393011027.1">
    <property type="nucleotide sequence ID" value="NZ_JAZAQF010000028.1"/>
</dbReference>
<evidence type="ECO:0000313" key="15">
    <source>
        <dbReference type="EMBL" id="MFG3817009.1"/>
    </source>
</evidence>
<keyword evidence="7 12" id="KW-1133">Transmembrane helix</keyword>
<feature type="transmembrane region" description="Helical" evidence="12">
    <location>
        <begin position="87"/>
        <end position="107"/>
    </location>
</feature>
<keyword evidence="5" id="KW-0851">Voltage-gated channel</keyword>
<dbReference type="SUPFAM" id="SSF81324">
    <property type="entry name" value="Voltage-gated potassium channels"/>
    <property type="match status" value="1"/>
</dbReference>
<accession>A0ABW7C752</accession>
<dbReference type="EMBL" id="JAZAQF010000028">
    <property type="protein sequence ID" value="MFG3817009.1"/>
    <property type="molecule type" value="Genomic_DNA"/>
</dbReference>
<evidence type="ECO:0000256" key="7">
    <source>
        <dbReference type="ARBA" id="ARBA00022989"/>
    </source>
</evidence>
<evidence type="ECO:0000256" key="6">
    <source>
        <dbReference type="ARBA" id="ARBA00022958"/>
    </source>
</evidence>
<keyword evidence="8" id="KW-0406">Ion transport</keyword>
<evidence type="ECO:0000313" key="16">
    <source>
        <dbReference type="Proteomes" id="UP001604335"/>
    </source>
</evidence>
<evidence type="ECO:0000256" key="5">
    <source>
        <dbReference type="ARBA" id="ARBA00022882"/>
    </source>
</evidence>
<evidence type="ECO:0000256" key="2">
    <source>
        <dbReference type="ARBA" id="ARBA00022448"/>
    </source>
</evidence>
<keyword evidence="6" id="KW-0630">Potassium</keyword>
<evidence type="ECO:0000259" key="13">
    <source>
        <dbReference type="Pfam" id="PF07885"/>
    </source>
</evidence>
<dbReference type="PANTHER" id="PTHR11767:SF102">
    <property type="entry name" value="INWARDLY RECTIFYING POTASSIUM CHANNEL 1, ISOFORM F"/>
    <property type="match status" value="1"/>
</dbReference>
<gene>
    <name evidence="15" type="ORF">VPK24_05125</name>
</gene>
<evidence type="ECO:0000256" key="3">
    <source>
        <dbReference type="ARBA" id="ARBA00022538"/>
    </source>
</evidence>
<keyword evidence="10" id="KW-0407">Ion channel</keyword>
<dbReference type="InterPro" id="IPR013099">
    <property type="entry name" value="K_chnl_dom"/>
</dbReference>
<feature type="region of interest" description="Disordered" evidence="11">
    <location>
        <begin position="1"/>
        <end position="22"/>
    </location>
</feature>
<evidence type="ECO:0000256" key="8">
    <source>
        <dbReference type="ARBA" id="ARBA00023065"/>
    </source>
</evidence>
<dbReference type="Gene3D" id="1.10.287.70">
    <property type="match status" value="1"/>
</dbReference>
<feature type="transmembrane region" description="Helical" evidence="12">
    <location>
        <begin position="54"/>
        <end position="75"/>
    </location>
</feature>
<comment type="caution">
    <text evidence="15">The sequence shown here is derived from an EMBL/GenBank/DDBJ whole genome shotgun (WGS) entry which is preliminary data.</text>
</comment>
<reference evidence="16" key="1">
    <citation type="journal article" date="2024" name="Algal Res.">
        <title>Biochemical, toxicological and genomic investigation of a high-biomass producing Limnothrix strain isolated from Italian shallow drinking water reservoir.</title>
        <authorList>
            <person name="Simonazzi M."/>
            <person name="Shishido T.K."/>
            <person name="Delbaje E."/>
            <person name="Wahlsten M."/>
            <person name="Fewer D.P."/>
            <person name="Sivonen K."/>
            <person name="Pezzolesi L."/>
            <person name="Pistocchi R."/>
        </authorList>
    </citation>
    <scope>NUCLEOTIDE SEQUENCE [LARGE SCALE GENOMIC DNA]</scope>
    <source>
        <strain evidence="16">LRLZ20PSL1</strain>
    </source>
</reference>
<evidence type="ECO:0000259" key="14">
    <source>
        <dbReference type="Pfam" id="PF17655"/>
    </source>
</evidence>
<evidence type="ECO:0000256" key="1">
    <source>
        <dbReference type="ARBA" id="ARBA00004141"/>
    </source>
</evidence>
<name>A0ABW7C752_9CYAN</name>
<dbReference type="Pfam" id="PF17655">
    <property type="entry name" value="IRK_C"/>
    <property type="match status" value="1"/>
</dbReference>
<keyword evidence="16" id="KW-1185">Reference proteome</keyword>
<dbReference type="SUPFAM" id="SSF81296">
    <property type="entry name" value="E set domains"/>
    <property type="match status" value="1"/>
</dbReference>
<dbReference type="Gene3D" id="2.60.40.1400">
    <property type="entry name" value="G protein-activated inward rectifier potassium channel 1"/>
    <property type="match status" value="1"/>
</dbReference>
<dbReference type="InterPro" id="IPR016449">
    <property type="entry name" value="K_chnl_inward-rec_Kir"/>
</dbReference>
<feature type="transmembrane region" description="Helical" evidence="12">
    <location>
        <begin position="113"/>
        <end position="138"/>
    </location>
</feature>
<keyword evidence="2" id="KW-0813">Transport</keyword>